<evidence type="ECO:0000313" key="3">
    <source>
        <dbReference type="Proteomes" id="UP000058020"/>
    </source>
</evidence>
<dbReference type="KEGG" id="tho:SP60_02090"/>
<gene>
    <name evidence="2" type="ORF">SP60_02090</name>
</gene>
<dbReference type="AlphaFoldDB" id="A0A0M5LHD8"/>
<evidence type="ECO:0000259" key="1">
    <source>
        <dbReference type="Pfam" id="PF13847"/>
    </source>
</evidence>
<dbReference type="CDD" id="cd02440">
    <property type="entry name" value="AdoMet_MTases"/>
    <property type="match status" value="1"/>
</dbReference>
<keyword evidence="3" id="KW-1185">Reference proteome</keyword>
<dbReference type="SUPFAM" id="SSF53335">
    <property type="entry name" value="S-adenosyl-L-methionine-dependent methyltransferases"/>
    <property type="match status" value="1"/>
</dbReference>
<reference evidence="2 3" key="1">
    <citation type="journal article" date="2015" name="Genome Announc.">
        <title>Genome Sequence of 'Candidatus Thioglobus autotrophica' Strain EF1, a Chemoautotroph from the SUP05 Clade of Marine Gammaproteobacteria.</title>
        <authorList>
            <person name="Shah V."/>
            <person name="Morris R.M."/>
        </authorList>
    </citation>
    <scope>NUCLEOTIDE SEQUENCE [LARGE SCALE GENOMIC DNA]</scope>
    <source>
        <strain evidence="2 3">EF1</strain>
    </source>
</reference>
<sequence>MLIKLIQFLKLIKPAKFVYFKMHKKFTRFFWANSWGAKWHNERDENDFELFAECVSGNVKHDNFSEIIEIGCGAGNFINILSKKIENCKKFIGIDINKKQIQKNIEKYQGRKYVDFVYADIEDYICKAKLGDNILFTSQNTLDYLTQDRLEFIFELIYKTFDQVEIAVSTHKKHANLKSSALNEAHNFTNYHHNYLLLFKNAHYNVRSIDFDLMKGMVVIFASKN</sequence>
<dbReference type="Pfam" id="PF13847">
    <property type="entry name" value="Methyltransf_31"/>
    <property type="match status" value="1"/>
</dbReference>
<protein>
    <recommendedName>
        <fullName evidence="1">Methyltransferase domain-containing protein</fullName>
    </recommendedName>
</protein>
<evidence type="ECO:0000313" key="2">
    <source>
        <dbReference type="EMBL" id="ALE52136.1"/>
    </source>
</evidence>
<feature type="domain" description="Methyltransferase" evidence="1">
    <location>
        <begin position="66"/>
        <end position="178"/>
    </location>
</feature>
<dbReference type="EMBL" id="CP010552">
    <property type="protein sequence ID" value="ALE52136.1"/>
    <property type="molecule type" value="Genomic_DNA"/>
</dbReference>
<dbReference type="InterPro" id="IPR029063">
    <property type="entry name" value="SAM-dependent_MTases_sf"/>
</dbReference>
<dbReference type="STRING" id="1705394.SP60_02090"/>
<organism evidence="2 3">
    <name type="scientific">Candidatus Thioglobus autotrophicus</name>
    <dbReference type="NCBI Taxonomy" id="1705394"/>
    <lineage>
        <taxon>Bacteria</taxon>
        <taxon>Pseudomonadati</taxon>
        <taxon>Pseudomonadota</taxon>
        <taxon>Gammaproteobacteria</taxon>
        <taxon>Candidatus Pseudothioglobaceae</taxon>
        <taxon>Candidatus Thioglobus</taxon>
    </lineage>
</organism>
<dbReference type="Gene3D" id="3.40.50.150">
    <property type="entry name" value="Vaccinia Virus protein VP39"/>
    <property type="match status" value="1"/>
</dbReference>
<dbReference type="Proteomes" id="UP000058020">
    <property type="component" value="Chromosome"/>
</dbReference>
<dbReference type="InterPro" id="IPR025714">
    <property type="entry name" value="Methyltranfer_dom"/>
</dbReference>
<proteinExistence type="predicted"/>
<accession>A0A0M5LHD8</accession>
<name>A0A0M5LHD8_9GAMM</name>